<protein>
    <submittedName>
        <fullName evidence="2">Uncharacterized protein</fullName>
    </submittedName>
</protein>
<feature type="compositionally biased region" description="Basic and acidic residues" evidence="1">
    <location>
        <begin position="18"/>
        <end position="29"/>
    </location>
</feature>
<dbReference type="Proteomes" id="UP001596037">
    <property type="component" value="Unassembled WGS sequence"/>
</dbReference>
<reference evidence="3" key="1">
    <citation type="journal article" date="2019" name="Int. J. Syst. Evol. Microbiol.">
        <title>The Global Catalogue of Microorganisms (GCM) 10K type strain sequencing project: providing services to taxonomists for standard genome sequencing and annotation.</title>
        <authorList>
            <consortium name="The Broad Institute Genomics Platform"/>
            <consortium name="The Broad Institute Genome Sequencing Center for Infectious Disease"/>
            <person name="Wu L."/>
            <person name="Ma J."/>
        </authorList>
    </citation>
    <scope>NUCLEOTIDE SEQUENCE [LARGE SCALE GENOMIC DNA]</scope>
    <source>
        <strain evidence="3">CCUG 57401</strain>
    </source>
</reference>
<feature type="region of interest" description="Disordered" evidence="1">
    <location>
        <begin position="1"/>
        <end position="29"/>
    </location>
</feature>
<organism evidence="2 3">
    <name type="scientific">Caenimonas terrae</name>
    <dbReference type="NCBI Taxonomy" id="696074"/>
    <lineage>
        <taxon>Bacteria</taxon>
        <taxon>Pseudomonadati</taxon>
        <taxon>Pseudomonadota</taxon>
        <taxon>Betaproteobacteria</taxon>
        <taxon>Burkholderiales</taxon>
        <taxon>Comamonadaceae</taxon>
        <taxon>Caenimonas</taxon>
    </lineage>
</organism>
<gene>
    <name evidence="2" type="ORF">ACFPOE_11065</name>
</gene>
<evidence type="ECO:0000313" key="2">
    <source>
        <dbReference type="EMBL" id="MFC5498075.1"/>
    </source>
</evidence>
<feature type="compositionally biased region" description="Basic and acidic residues" evidence="1">
    <location>
        <begin position="89"/>
        <end position="101"/>
    </location>
</feature>
<evidence type="ECO:0000313" key="3">
    <source>
        <dbReference type="Proteomes" id="UP001596037"/>
    </source>
</evidence>
<feature type="compositionally biased region" description="Polar residues" evidence="1">
    <location>
        <begin position="1"/>
        <end position="10"/>
    </location>
</feature>
<feature type="region of interest" description="Disordered" evidence="1">
    <location>
        <begin position="78"/>
        <end position="101"/>
    </location>
</feature>
<keyword evidence="3" id="KW-1185">Reference proteome</keyword>
<evidence type="ECO:0000256" key="1">
    <source>
        <dbReference type="SAM" id="MobiDB-lite"/>
    </source>
</evidence>
<accession>A0ABW0NC14</accession>
<dbReference type="RefSeq" id="WP_376850138.1">
    <property type="nucleotide sequence ID" value="NZ_JBHSMF010000006.1"/>
</dbReference>
<name>A0ABW0NC14_9BURK</name>
<sequence>MISRAQSRQPSARHGRKVHEGDSEARRELARAEGDYQRLRLAYLALAQGEPNEVAMAMVGADMERANALVQGLRRIGQWSPAPASGRPARREARRLAEESA</sequence>
<proteinExistence type="predicted"/>
<comment type="caution">
    <text evidence="2">The sequence shown here is derived from an EMBL/GenBank/DDBJ whole genome shotgun (WGS) entry which is preliminary data.</text>
</comment>
<dbReference type="EMBL" id="JBHSMF010000006">
    <property type="protein sequence ID" value="MFC5498075.1"/>
    <property type="molecule type" value="Genomic_DNA"/>
</dbReference>